<name>A0ABN8HND6_9NEOP</name>
<proteinExistence type="predicted"/>
<gene>
    <name evidence="2" type="ORF">IPOD504_LOCUS140</name>
</gene>
<evidence type="ECO:0000256" key="1">
    <source>
        <dbReference type="SAM" id="MobiDB-lite"/>
    </source>
</evidence>
<keyword evidence="3" id="KW-1185">Reference proteome</keyword>
<feature type="compositionally biased region" description="Polar residues" evidence="1">
    <location>
        <begin position="68"/>
        <end position="77"/>
    </location>
</feature>
<protein>
    <submittedName>
        <fullName evidence="2">Uncharacterized protein</fullName>
    </submittedName>
</protein>
<sequence>MKSRSLASFSRDGQYKVRKGGQQRAEQQADPPSPATFRSLDLPLVCSRTALVSGFVSKALHKPPPIGRSSTETNSEQGRVEQAGTAYAGSSGITRN</sequence>
<evidence type="ECO:0000313" key="2">
    <source>
        <dbReference type="EMBL" id="CAH2034460.1"/>
    </source>
</evidence>
<feature type="region of interest" description="Disordered" evidence="1">
    <location>
        <begin position="1"/>
        <end position="39"/>
    </location>
</feature>
<feature type="region of interest" description="Disordered" evidence="1">
    <location>
        <begin position="57"/>
        <end position="96"/>
    </location>
</feature>
<dbReference type="Proteomes" id="UP000837857">
    <property type="component" value="Chromosome 1"/>
</dbReference>
<dbReference type="EMBL" id="OW152813">
    <property type="protein sequence ID" value="CAH2034460.1"/>
    <property type="molecule type" value="Genomic_DNA"/>
</dbReference>
<reference evidence="2" key="1">
    <citation type="submission" date="2022-03" db="EMBL/GenBank/DDBJ databases">
        <authorList>
            <person name="Martin H S."/>
        </authorList>
    </citation>
    <scope>NUCLEOTIDE SEQUENCE</scope>
</reference>
<evidence type="ECO:0000313" key="3">
    <source>
        <dbReference type="Proteomes" id="UP000837857"/>
    </source>
</evidence>
<feature type="non-terminal residue" evidence="2">
    <location>
        <position position="96"/>
    </location>
</feature>
<organism evidence="2 3">
    <name type="scientific">Iphiclides podalirius</name>
    <name type="common">scarce swallowtail</name>
    <dbReference type="NCBI Taxonomy" id="110791"/>
    <lineage>
        <taxon>Eukaryota</taxon>
        <taxon>Metazoa</taxon>
        <taxon>Ecdysozoa</taxon>
        <taxon>Arthropoda</taxon>
        <taxon>Hexapoda</taxon>
        <taxon>Insecta</taxon>
        <taxon>Pterygota</taxon>
        <taxon>Neoptera</taxon>
        <taxon>Endopterygota</taxon>
        <taxon>Lepidoptera</taxon>
        <taxon>Glossata</taxon>
        <taxon>Ditrysia</taxon>
        <taxon>Papilionoidea</taxon>
        <taxon>Papilionidae</taxon>
        <taxon>Papilioninae</taxon>
        <taxon>Iphiclides</taxon>
    </lineage>
</organism>
<accession>A0ABN8HND6</accession>